<dbReference type="Proteomes" id="UP000276215">
    <property type="component" value="Unassembled WGS sequence"/>
</dbReference>
<dbReference type="OrthoDB" id="5425161at2759"/>
<organism evidence="2 3">
    <name type="scientific">Choiromyces venosus 120613-1</name>
    <dbReference type="NCBI Taxonomy" id="1336337"/>
    <lineage>
        <taxon>Eukaryota</taxon>
        <taxon>Fungi</taxon>
        <taxon>Dikarya</taxon>
        <taxon>Ascomycota</taxon>
        <taxon>Pezizomycotina</taxon>
        <taxon>Pezizomycetes</taxon>
        <taxon>Pezizales</taxon>
        <taxon>Tuberaceae</taxon>
        <taxon>Choiromyces</taxon>
    </lineage>
</organism>
<evidence type="ECO:0000313" key="3">
    <source>
        <dbReference type="Proteomes" id="UP000276215"/>
    </source>
</evidence>
<dbReference type="EMBL" id="ML120509">
    <property type="protein sequence ID" value="RPA90969.1"/>
    <property type="molecule type" value="Genomic_DNA"/>
</dbReference>
<evidence type="ECO:0000259" key="1">
    <source>
        <dbReference type="Pfam" id="PF03184"/>
    </source>
</evidence>
<dbReference type="Pfam" id="PF03184">
    <property type="entry name" value="DDE_1"/>
    <property type="match status" value="1"/>
</dbReference>
<protein>
    <recommendedName>
        <fullName evidence="1">DDE-1 domain-containing protein</fullName>
    </recommendedName>
</protein>
<feature type="non-terminal residue" evidence="2">
    <location>
        <position position="1"/>
    </location>
</feature>
<proteinExistence type="predicted"/>
<gene>
    <name evidence="2" type="ORF">L873DRAFT_1715905</name>
</gene>
<sequence length="112" mass="13254">IIYQEPWYAITLIPHDNLIGISENGYNNDELSIKWLVHFEQYFSRGQVGKYQLLLLHTFNSYWMNQSINHRDTLKVIASWVPLHSSHLLELLDIVVFQTYKHYYAEVVEAAT</sequence>
<reference evidence="2 3" key="1">
    <citation type="journal article" date="2018" name="Nat. Ecol. Evol.">
        <title>Pezizomycetes genomes reveal the molecular basis of ectomycorrhizal truffle lifestyle.</title>
        <authorList>
            <person name="Murat C."/>
            <person name="Payen T."/>
            <person name="Noel B."/>
            <person name="Kuo A."/>
            <person name="Morin E."/>
            <person name="Chen J."/>
            <person name="Kohler A."/>
            <person name="Krizsan K."/>
            <person name="Balestrini R."/>
            <person name="Da Silva C."/>
            <person name="Montanini B."/>
            <person name="Hainaut M."/>
            <person name="Levati E."/>
            <person name="Barry K.W."/>
            <person name="Belfiori B."/>
            <person name="Cichocki N."/>
            <person name="Clum A."/>
            <person name="Dockter R.B."/>
            <person name="Fauchery L."/>
            <person name="Guy J."/>
            <person name="Iotti M."/>
            <person name="Le Tacon F."/>
            <person name="Lindquist E.A."/>
            <person name="Lipzen A."/>
            <person name="Malagnac F."/>
            <person name="Mello A."/>
            <person name="Molinier V."/>
            <person name="Miyauchi S."/>
            <person name="Poulain J."/>
            <person name="Riccioni C."/>
            <person name="Rubini A."/>
            <person name="Sitrit Y."/>
            <person name="Splivallo R."/>
            <person name="Traeger S."/>
            <person name="Wang M."/>
            <person name="Zifcakova L."/>
            <person name="Wipf D."/>
            <person name="Zambonelli A."/>
            <person name="Paolocci F."/>
            <person name="Nowrousian M."/>
            <person name="Ottonello S."/>
            <person name="Baldrian P."/>
            <person name="Spatafora J.W."/>
            <person name="Henrissat B."/>
            <person name="Nagy L.G."/>
            <person name="Aury J.M."/>
            <person name="Wincker P."/>
            <person name="Grigoriev I.V."/>
            <person name="Bonfante P."/>
            <person name="Martin F.M."/>
        </authorList>
    </citation>
    <scope>NUCLEOTIDE SEQUENCE [LARGE SCALE GENOMIC DNA]</scope>
    <source>
        <strain evidence="2 3">120613-1</strain>
    </source>
</reference>
<feature type="domain" description="DDE-1" evidence="1">
    <location>
        <begin position="21"/>
        <end position="106"/>
    </location>
</feature>
<keyword evidence="3" id="KW-1185">Reference proteome</keyword>
<dbReference type="GO" id="GO:0003676">
    <property type="term" value="F:nucleic acid binding"/>
    <property type="evidence" value="ECO:0007669"/>
    <property type="project" value="InterPro"/>
</dbReference>
<name>A0A3N4IYA5_9PEZI</name>
<dbReference type="AlphaFoldDB" id="A0A3N4IYA5"/>
<accession>A0A3N4IYA5</accession>
<dbReference type="InterPro" id="IPR004875">
    <property type="entry name" value="DDE_SF_endonuclease_dom"/>
</dbReference>
<evidence type="ECO:0000313" key="2">
    <source>
        <dbReference type="EMBL" id="RPA90969.1"/>
    </source>
</evidence>
<dbReference type="STRING" id="1336337.A0A3N4IYA5"/>